<dbReference type="STRING" id="4097.A0A1S4B3C0"/>
<dbReference type="Gene3D" id="3.30.70.270">
    <property type="match status" value="1"/>
</dbReference>
<organism evidence="2">
    <name type="scientific">Nicotiana tabacum</name>
    <name type="common">Common tobacco</name>
    <dbReference type="NCBI Taxonomy" id="4097"/>
    <lineage>
        <taxon>Eukaryota</taxon>
        <taxon>Viridiplantae</taxon>
        <taxon>Streptophyta</taxon>
        <taxon>Embryophyta</taxon>
        <taxon>Tracheophyta</taxon>
        <taxon>Spermatophyta</taxon>
        <taxon>Magnoliopsida</taxon>
        <taxon>eudicotyledons</taxon>
        <taxon>Gunneridae</taxon>
        <taxon>Pentapetalae</taxon>
        <taxon>asterids</taxon>
        <taxon>lamiids</taxon>
        <taxon>Solanales</taxon>
        <taxon>Solanaceae</taxon>
        <taxon>Nicotianoideae</taxon>
        <taxon>Nicotianeae</taxon>
        <taxon>Nicotiana</taxon>
    </lineage>
</organism>
<dbReference type="OMA" id="DLTHIRM"/>
<dbReference type="PANTHER" id="PTHR37984:SF5">
    <property type="entry name" value="PROTEIN NYNRIN-LIKE"/>
    <property type="match status" value="1"/>
</dbReference>
<reference evidence="2" key="1">
    <citation type="submission" date="2025-08" db="UniProtKB">
        <authorList>
            <consortium name="RefSeq"/>
        </authorList>
    </citation>
    <scope>IDENTIFICATION</scope>
</reference>
<dbReference type="KEGG" id="nta:107804038"/>
<dbReference type="Pfam" id="PF00078">
    <property type="entry name" value="RVT_1"/>
    <property type="match status" value="1"/>
</dbReference>
<dbReference type="InterPro" id="IPR043128">
    <property type="entry name" value="Rev_trsase/Diguanyl_cyclase"/>
</dbReference>
<protein>
    <submittedName>
        <fullName evidence="2">Uncharacterized protein K02A2.6-like</fullName>
    </submittedName>
</protein>
<gene>
    <name evidence="2" type="primary">LOC107804038</name>
</gene>
<dbReference type="InterPro" id="IPR050951">
    <property type="entry name" value="Retrovirus_Pol_polyprotein"/>
</dbReference>
<evidence type="ECO:0000313" key="2">
    <source>
        <dbReference type="RefSeq" id="XP_016483336.1"/>
    </source>
</evidence>
<evidence type="ECO:0000259" key="1">
    <source>
        <dbReference type="PROSITE" id="PS50878"/>
    </source>
</evidence>
<name>A0A1S4B3C0_TOBAC</name>
<dbReference type="InterPro" id="IPR043502">
    <property type="entry name" value="DNA/RNA_pol_sf"/>
</dbReference>
<proteinExistence type="predicted"/>
<feature type="domain" description="Reverse transcriptase" evidence="1">
    <location>
        <begin position="1"/>
        <end position="55"/>
    </location>
</feature>
<dbReference type="PaxDb" id="4097-A0A1S4B3C0"/>
<dbReference type="PANTHER" id="PTHR37984">
    <property type="entry name" value="PROTEIN CBG26694"/>
    <property type="match status" value="1"/>
</dbReference>
<dbReference type="OrthoDB" id="1213641at2759"/>
<dbReference type="InterPro" id="IPR000477">
    <property type="entry name" value="RT_dom"/>
</dbReference>
<dbReference type="PROSITE" id="PS50878">
    <property type="entry name" value="RT_POL"/>
    <property type="match status" value="1"/>
</dbReference>
<dbReference type="SUPFAM" id="SSF56672">
    <property type="entry name" value="DNA/RNA polymerases"/>
    <property type="match status" value="1"/>
</dbReference>
<accession>A0A1S4B3C0</accession>
<dbReference type="AlphaFoldDB" id="A0A1S4B3C0"/>
<sequence length="184" mass="21376">MEVYKDDMLVKALNAGGHFKHLQETFDILRKHNMKLNPEKCVFEVSSEKFLGFLVSQRGIKVNTNKIKAFKDILDQLTSMKEVQRLIGRLDALSRRSDPGGIGEPTLRYFRADEKANNEALLAKLELLDEHRDLTHIRMVAQKQRMEIYYNRRANLRYFKVGDLILREVTQNTREINAGKLSPT</sequence>
<dbReference type="RefSeq" id="XP_016483336.1">
    <property type="nucleotide sequence ID" value="XM_016627850.1"/>
</dbReference>